<dbReference type="GO" id="GO:0008168">
    <property type="term" value="F:methyltransferase activity"/>
    <property type="evidence" value="ECO:0007669"/>
    <property type="project" value="InterPro"/>
</dbReference>
<dbReference type="InterPro" id="IPR035437">
    <property type="entry name" value="SNase_OB-fold_sf"/>
</dbReference>
<dbReference type="GO" id="GO:0008270">
    <property type="term" value="F:zinc ion binding"/>
    <property type="evidence" value="ECO:0007669"/>
    <property type="project" value="InterPro"/>
</dbReference>
<dbReference type="EMBL" id="LNQE01001886">
    <property type="protein sequence ID" value="KUG03311.1"/>
    <property type="molecule type" value="Genomic_DNA"/>
</dbReference>
<keyword evidence="3" id="KW-0378">Hydrolase</keyword>
<evidence type="ECO:0000313" key="7">
    <source>
        <dbReference type="EMBL" id="KUG03311.1"/>
    </source>
</evidence>
<dbReference type="CDD" id="cd00175">
    <property type="entry name" value="SNc"/>
    <property type="match status" value="1"/>
</dbReference>
<evidence type="ECO:0000256" key="1">
    <source>
        <dbReference type="ARBA" id="ARBA00022722"/>
    </source>
</evidence>
<name>A0A0W8E3U0_9ZZZZ</name>
<dbReference type="GO" id="GO:0006355">
    <property type="term" value="P:regulation of DNA-templated transcription"/>
    <property type="evidence" value="ECO:0007669"/>
    <property type="project" value="InterPro"/>
</dbReference>
<dbReference type="Gene3D" id="3.40.10.10">
    <property type="entry name" value="DNA Methylphosphotriester Repair Domain"/>
    <property type="match status" value="1"/>
</dbReference>
<dbReference type="InterPro" id="IPR016071">
    <property type="entry name" value="Staphylococal_nuclease_OB-fold"/>
</dbReference>
<reference evidence="7" key="1">
    <citation type="journal article" date="2015" name="Proc. Natl. Acad. Sci. U.S.A.">
        <title>Networks of energetic and metabolic interactions define dynamics in microbial communities.</title>
        <authorList>
            <person name="Embree M."/>
            <person name="Liu J.K."/>
            <person name="Al-Bassam M.M."/>
            <person name="Zengler K."/>
        </authorList>
    </citation>
    <scope>NUCLEOTIDE SEQUENCE</scope>
</reference>
<dbReference type="AlphaFoldDB" id="A0A0W8E3U0"/>
<dbReference type="GO" id="GO:0004519">
    <property type="term" value="F:endonuclease activity"/>
    <property type="evidence" value="ECO:0007669"/>
    <property type="project" value="UniProtKB-KW"/>
</dbReference>
<feature type="region of interest" description="Disordered" evidence="5">
    <location>
        <begin position="189"/>
        <end position="211"/>
    </location>
</feature>
<dbReference type="Pfam" id="PF00565">
    <property type="entry name" value="SNase"/>
    <property type="match status" value="1"/>
</dbReference>
<dbReference type="Pfam" id="PF02805">
    <property type="entry name" value="Ada_Zn_binding"/>
    <property type="match status" value="1"/>
</dbReference>
<evidence type="ECO:0000256" key="4">
    <source>
        <dbReference type="ARBA" id="ARBA00023159"/>
    </source>
</evidence>
<evidence type="ECO:0000256" key="5">
    <source>
        <dbReference type="SAM" id="MobiDB-lite"/>
    </source>
</evidence>
<evidence type="ECO:0000256" key="3">
    <source>
        <dbReference type="ARBA" id="ARBA00022801"/>
    </source>
</evidence>
<accession>A0A0W8E3U0</accession>
<dbReference type="PROSITE" id="PS01123">
    <property type="entry name" value="TNASE_1"/>
    <property type="match status" value="1"/>
</dbReference>
<dbReference type="PANTHER" id="PTHR12302:SF3">
    <property type="entry name" value="SERINE_THREONINE-PROTEIN KINASE 31"/>
    <property type="match status" value="1"/>
</dbReference>
<dbReference type="SUPFAM" id="SSF50199">
    <property type="entry name" value="Staphylococcal nuclease"/>
    <property type="match status" value="1"/>
</dbReference>
<gene>
    <name evidence="7" type="ORF">ASZ90_019274</name>
</gene>
<evidence type="ECO:0000256" key="2">
    <source>
        <dbReference type="ARBA" id="ARBA00022759"/>
    </source>
</evidence>
<dbReference type="GO" id="GO:0003677">
    <property type="term" value="F:DNA binding"/>
    <property type="evidence" value="ECO:0007669"/>
    <property type="project" value="InterPro"/>
</dbReference>
<keyword evidence="1" id="KW-0540">Nuclease</keyword>
<proteinExistence type="predicted"/>
<dbReference type="SMART" id="SM00318">
    <property type="entry name" value="SNc"/>
    <property type="match status" value="1"/>
</dbReference>
<protein>
    <submittedName>
        <fullName evidence="7">Nuclease(Snase)domain</fullName>
    </submittedName>
</protein>
<keyword evidence="2" id="KW-0255">Endonuclease</keyword>
<sequence length="258" mass="28619">MHPRHIFPISFAAIILLFFLTCFSGCLYNSAGLDNNANQSEKAGINNSTSADKLIGQVTQVVDGDTIWVDLNNNSSEKVRLIGVDTPETVHPTIGEEPYGREASNYTKSRLTDQQIELELDVQDRDQYGRLLAYVWIGSELFNETLVRQGYAQLSTYPPNVKYVDRFTAAQTVARNASLGLWGIEQTASGSDSSNNRLDNKNNPPAGSYKYIGSSRSDKYHYLTCKYAETISPQNQVFFSSRADAESAGYRPCANCNP</sequence>
<evidence type="ECO:0000259" key="6">
    <source>
        <dbReference type="PROSITE" id="PS50830"/>
    </source>
</evidence>
<keyword evidence="4" id="KW-0010">Activator</keyword>
<dbReference type="GO" id="GO:0016787">
    <property type="term" value="F:hydrolase activity"/>
    <property type="evidence" value="ECO:0007669"/>
    <property type="project" value="UniProtKB-KW"/>
</dbReference>
<dbReference type="InterPro" id="IPR002071">
    <property type="entry name" value="Thermonucl_AS"/>
</dbReference>
<organism evidence="7">
    <name type="scientific">hydrocarbon metagenome</name>
    <dbReference type="NCBI Taxonomy" id="938273"/>
    <lineage>
        <taxon>unclassified sequences</taxon>
        <taxon>metagenomes</taxon>
        <taxon>ecological metagenomes</taxon>
    </lineage>
</organism>
<dbReference type="InterPro" id="IPR004026">
    <property type="entry name" value="Ada_DNA_repair_Zn-bd"/>
</dbReference>
<feature type="domain" description="TNase-like" evidence="6">
    <location>
        <begin position="52"/>
        <end position="184"/>
    </location>
</feature>
<feature type="compositionally biased region" description="Polar residues" evidence="5">
    <location>
        <begin position="189"/>
        <end position="205"/>
    </location>
</feature>
<comment type="caution">
    <text evidence="7">The sequence shown here is derived from an EMBL/GenBank/DDBJ whole genome shotgun (WGS) entry which is preliminary data.</text>
</comment>
<dbReference type="Gene3D" id="2.40.50.90">
    <property type="match status" value="1"/>
</dbReference>
<dbReference type="PROSITE" id="PS50830">
    <property type="entry name" value="TNASE_3"/>
    <property type="match status" value="1"/>
</dbReference>
<dbReference type="GO" id="GO:0006281">
    <property type="term" value="P:DNA repair"/>
    <property type="evidence" value="ECO:0007669"/>
    <property type="project" value="InterPro"/>
</dbReference>
<dbReference type="InterPro" id="IPR035451">
    <property type="entry name" value="Ada-like_dom_sf"/>
</dbReference>
<dbReference type="PANTHER" id="PTHR12302">
    <property type="entry name" value="EBNA2 BINDING PROTEIN P100"/>
    <property type="match status" value="1"/>
</dbReference>
<dbReference type="SUPFAM" id="SSF57884">
    <property type="entry name" value="Ada DNA repair protein, N-terminal domain (N-Ada 10)"/>
    <property type="match status" value="1"/>
</dbReference>